<evidence type="ECO:0000313" key="1">
    <source>
        <dbReference type="EMBL" id="MFC7204220.1"/>
    </source>
</evidence>
<organism evidence="1 2">
    <name type="scientific">Haloferax namakaokahaiae</name>
    <dbReference type="NCBI Taxonomy" id="1748331"/>
    <lineage>
        <taxon>Archaea</taxon>
        <taxon>Methanobacteriati</taxon>
        <taxon>Methanobacteriota</taxon>
        <taxon>Stenosarchaea group</taxon>
        <taxon>Halobacteria</taxon>
        <taxon>Halobacteriales</taxon>
        <taxon>Haloferacaceae</taxon>
        <taxon>Haloferax</taxon>
    </lineage>
</organism>
<reference evidence="1 2" key="1">
    <citation type="journal article" date="2019" name="Int. J. Syst. Evol. Microbiol.">
        <title>The Global Catalogue of Microorganisms (GCM) 10K type strain sequencing project: providing services to taxonomists for standard genome sequencing and annotation.</title>
        <authorList>
            <consortium name="The Broad Institute Genomics Platform"/>
            <consortium name="The Broad Institute Genome Sequencing Center for Infectious Disease"/>
            <person name="Wu L."/>
            <person name="Ma J."/>
        </authorList>
    </citation>
    <scope>NUCLEOTIDE SEQUENCE [LARGE SCALE GENOMIC DNA]</scope>
    <source>
        <strain evidence="1 2">DSM 29988</strain>
    </source>
</reference>
<name>A0ABD5ZGZ3_9EURY</name>
<dbReference type="Proteomes" id="UP001596481">
    <property type="component" value="Unassembled WGS sequence"/>
</dbReference>
<gene>
    <name evidence="1" type="ORF">ACFQJC_11900</name>
</gene>
<proteinExistence type="predicted"/>
<accession>A0ABD5ZGZ3</accession>
<dbReference type="RefSeq" id="WP_390223733.1">
    <property type="nucleotide sequence ID" value="NZ_JBHTAA010000005.1"/>
</dbReference>
<keyword evidence="2" id="KW-1185">Reference proteome</keyword>
<sequence>MSFSDYVGQSLGGNGETIVRVAPHRLWQPEGERIEPCTYSGEELVLSEKHLLVVLEKDGIRSRLYFRDEESLNAWLDEHSEAHQ</sequence>
<protein>
    <submittedName>
        <fullName evidence="1">Uncharacterized protein</fullName>
    </submittedName>
</protein>
<dbReference type="EMBL" id="JBHTAA010000005">
    <property type="protein sequence ID" value="MFC7204220.1"/>
    <property type="molecule type" value="Genomic_DNA"/>
</dbReference>
<evidence type="ECO:0000313" key="2">
    <source>
        <dbReference type="Proteomes" id="UP001596481"/>
    </source>
</evidence>
<comment type="caution">
    <text evidence="1">The sequence shown here is derived from an EMBL/GenBank/DDBJ whole genome shotgun (WGS) entry which is preliminary data.</text>
</comment>
<dbReference type="AlphaFoldDB" id="A0ABD5ZGZ3"/>